<dbReference type="Proteomes" id="UP000254569">
    <property type="component" value="Unassembled WGS sequence"/>
</dbReference>
<organism evidence="1 2">
    <name type="scientific">Rhodococcus gordoniae</name>
    <dbReference type="NCBI Taxonomy" id="223392"/>
    <lineage>
        <taxon>Bacteria</taxon>
        <taxon>Bacillati</taxon>
        <taxon>Actinomycetota</taxon>
        <taxon>Actinomycetes</taxon>
        <taxon>Mycobacteriales</taxon>
        <taxon>Nocardiaceae</taxon>
        <taxon>Rhodococcus</taxon>
    </lineage>
</organism>
<dbReference type="EMBL" id="UGVI01000001">
    <property type="protein sequence ID" value="SUE13229.1"/>
    <property type="molecule type" value="Genomic_DNA"/>
</dbReference>
<accession>A0A379LT75</accession>
<name>A0A379LT75_9NOCA</name>
<sequence length="261" mass="28787">MEGDRRMTTAERIRLAGTRFERTLLARPGTEPDTTTRVTWVQGEKLYCDLRQPASLPVVTASTANDMNFDDLVALATQDGFAGRLLDRGDHVEWERAVSFHPLGPTPDAGSLALLDADTIVEHGVYEDYTEHWHTAGVSSDIEEYLLEDIDTGATAVLVRVGETFAFARGRDRTPGSGSLLERIRGAATLREARAVLDCEVAVGRVCAGRWNITASTLPYWIGDYLDPAFGDEIHTSDVTFGGTPVTRRWRPLDPNLRTEP</sequence>
<gene>
    <name evidence="1" type="ORF">NCTC13296_00036</name>
</gene>
<proteinExistence type="predicted"/>
<dbReference type="AlphaFoldDB" id="A0A379LT75"/>
<evidence type="ECO:0000313" key="1">
    <source>
        <dbReference type="EMBL" id="SUE13229.1"/>
    </source>
</evidence>
<dbReference type="OrthoDB" id="4774648at2"/>
<keyword evidence="2" id="KW-1185">Reference proteome</keyword>
<protein>
    <submittedName>
        <fullName evidence="1">Uncharacterized protein</fullName>
    </submittedName>
</protein>
<reference evidence="1 2" key="1">
    <citation type="submission" date="2018-06" db="EMBL/GenBank/DDBJ databases">
        <authorList>
            <consortium name="Pathogen Informatics"/>
            <person name="Doyle S."/>
        </authorList>
    </citation>
    <scope>NUCLEOTIDE SEQUENCE [LARGE SCALE GENOMIC DNA]</scope>
    <source>
        <strain evidence="1 2">NCTC13296</strain>
    </source>
</reference>
<evidence type="ECO:0000313" key="2">
    <source>
        <dbReference type="Proteomes" id="UP000254569"/>
    </source>
</evidence>